<evidence type="ECO:0000259" key="2">
    <source>
        <dbReference type="Pfam" id="PF07589"/>
    </source>
</evidence>
<feature type="domain" description="Ice-binding protein C-terminal" evidence="2">
    <location>
        <begin position="168"/>
        <end position="193"/>
    </location>
</feature>
<name>A0A7X0BRI9_9PSED</name>
<dbReference type="InterPro" id="IPR013424">
    <property type="entry name" value="Ice-binding_C"/>
</dbReference>
<organism evidence="3 4">
    <name type="scientific">Pseudomonas fluvialis</name>
    <dbReference type="NCBI Taxonomy" id="1793966"/>
    <lineage>
        <taxon>Bacteria</taxon>
        <taxon>Pseudomonadati</taxon>
        <taxon>Pseudomonadota</taxon>
        <taxon>Gammaproteobacteria</taxon>
        <taxon>Pseudomonadales</taxon>
        <taxon>Pseudomonadaceae</taxon>
        <taxon>Pseudomonas</taxon>
    </lineage>
</organism>
<evidence type="ECO:0000256" key="1">
    <source>
        <dbReference type="SAM" id="SignalP"/>
    </source>
</evidence>
<dbReference type="Proteomes" id="UP000557193">
    <property type="component" value="Unassembled WGS sequence"/>
</dbReference>
<dbReference type="AlphaFoldDB" id="A0A7X0BRI9"/>
<reference evidence="3 4" key="1">
    <citation type="submission" date="2020-08" db="EMBL/GenBank/DDBJ databases">
        <title>Functional genomics of gut bacteria from endangered species of beetles.</title>
        <authorList>
            <person name="Carlos-Shanley C."/>
        </authorList>
    </citation>
    <scope>NUCLEOTIDE SEQUENCE [LARGE SCALE GENOMIC DNA]</scope>
    <source>
        <strain evidence="3 4">S00202</strain>
    </source>
</reference>
<dbReference type="NCBIfam" id="TIGR02595">
    <property type="entry name" value="PEP_CTERM"/>
    <property type="match status" value="1"/>
</dbReference>
<accession>A0A7X0BRI9</accession>
<evidence type="ECO:0000313" key="3">
    <source>
        <dbReference type="EMBL" id="MBB6341455.1"/>
    </source>
</evidence>
<proteinExistence type="predicted"/>
<sequence>MKKTMQLLAAGIALAASVGANAAVLDFEGGGLGGGFSWNNFYTLNSTGSVYDQSGYENGTVSGSYVAYNANGTSASLASFSSFVFNGAYFTGAWNNGLSITVNGFLGGVQTLSETFLVSTNAPLWRSFGWTVDSLTFSTAGGTPAPGLNGAGTHFAMDNFTYNEVLSPVPEPETYAMLAVGLGLLGAFARRRKQNAA</sequence>
<gene>
    <name evidence="3" type="ORF">HNP49_001612</name>
</gene>
<evidence type="ECO:0000313" key="4">
    <source>
        <dbReference type="Proteomes" id="UP000557193"/>
    </source>
</evidence>
<comment type="caution">
    <text evidence="3">The sequence shown here is derived from an EMBL/GenBank/DDBJ whole genome shotgun (WGS) entry which is preliminary data.</text>
</comment>
<protein>
    <recommendedName>
        <fullName evidence="2">Ice-binding protein C-terminal domain-containing protein</fullName>
    </recommendedName>
</protein>
<feature type="chain" id="PRO_5031151773" description="Ice-binding protein C-terminal domain-containing protein" evidence="1">
    <location>
        <begin position="23"/>
        <end position="197"/>
    </location>
</feature>
<dbReference type="EMBL" id="JACHLL010000002">
    <property type="protein sequence ID" value="MBB6341455.1"/>
    <property type="molecule type" value="Genomic_DNA"/>
</dbReference>
<dbReference type="Pfam" id="PF07589">
    <property type="entry name" value="PEP-CTERM"/>
    <property type="match status" value="1"/>
</dbReference>
<keyword evidence="1" id="KW-0732">Signal</keyword>
<keyword evidence="4" id="KW-1185">Reference proteome</keyword>
<dbReference type="RefSeq" id="WP_184682192.1">
    <property type="nucleotide sequence ID" value="NZ_JACHLL010000002.1"/>
</dbReference>
<feature type="signal peptide" evidence="1">
    <location>
        <begin position="1"/>
        <end position="22"/>
    </location>
</feature>